<dbReference type="PANTHER" id="PTHR34599:SF1">
    <property type="entry name" value="PHOSPHATIDIC ACID PHOSPHATASE TYPE 2_HALOPEROXIDASE DOMAIN-CONTAINING PROTEIN"/>
    <property type="match status" value="1"/>
</dbReference>
<dbReference type="OrthoDB" id="7624131at2"/>
<sequence>MGGQAMARPSPDDVLHTNTRLVLELVRHTPSYSPPVASRAFAYLYITAFEAVAGGSTKLRSLQGQLNGLSGLPQRRPGQDYDDAVVLQAALSAAMAELFFNTGPTGQRALDRMAEHLGADASEGVGAETADRSRALGQDLATHILEWAKKDGGHVVENMGFPLEYSLAKGPGAWTPTSRIVQQQLPLLPEWGSNRSFAMPDAAACPTPAPPAYSEEPGSRFMEEAIEVLETRRRLTDEQRTVARFWSDDPMLSPTPPGHWISIAQQVLDAEDADEERRAEVLAKLSIAMADAFIGCWHEKFRFNLIRPVTYIRAHLDPGFEPMLITPPFPEYPSGHSTQSAAAAVVLTDLFGEDYSFTDATHVDDGLPARSFSSFQEAALEAAESRLLGGIHFRSAVEQGLDQGRCIGAYASNLRTRH</sequence>
<dbReference type="PANTHER" id="PTHR34599">
    <property type="entry name" value="PEROXIDASE-RELATED"/>
    <property type="match status" value="1"/>
</dbReference>
<evidence type="ECO:0000313" key="2">
    <source>
        <dbReference type="EMBL" id="TNC51265.1"/>
    </source>
</evidence>
<feature type="domain" description="Phosphatidic acid phosphatase type 2/haloperoxidase" evidence="1">
    <location>
        <begin position="286"/>
        <end position="414"/>
    </location>
</feature>
<proteinExistence type="predicted"/>
<protein>
    <submittedName>
        <fullName evidence="2">Vanadium-dependent haloperoxidase</fullName>
    </submittedName>
</protein>
<comment type="caution">
    <text evidence="2">The sequence shown here is derived from an EMBL/GenBank/DDBJ whole genome shotgun (WGS) entry which is preliminary data.</text>
</comment>
<dbReference type="SUPFAM" id="SSF48317">
    <property type="entry name" value="Acid phosphatase/Vanadium-dependent haloperoxidase"/>
    <property type="match status" value="1"/>
</dbReference>
<evidence type="ECO:0000313" key="3">
    <source>
        <dbReference type="Proteomes" id="UP000305887"/>
    </source>
</evidence>
<dbReference type="InterPro" id="IPR036938">
    <property type="entry name" value="PAP2/HPO_sf"/>
</dbReference>
<dbReference type="Pfam" id="PF01569">
    <property type="entry name" value="PAP2"/>
    <property type="match status" value="1"/>
</dbReference>
<dbReference type="EMBL" id="VDFU01000005">
    <property type="protein sequence ID" value="TNC51265.1"/>
    <property type="molecule type" value="Genomic_DNA"/>
</dbReference>
<dbReference type="InterPro" id="IPR000326">
    <property type="entry name" value="PAP2/HPO"/>
</dbReference>
<gene>
    <name evidence="2" type="ORF">FHG66_06710</name>
</gene>
<dbReference type="Gene3D" id="1.10.606.20">
    <property type="match status" value="1"/>
</dbReference>
<keyword evidence="3" id="KW-1185">Reference proteome</keyword>
<dbReference type="Proteomes" id="UP000305887">
    <property type="component" value="Unassembled WGS sequence"/>
</dbReference>
<dbReference type="AlphaFoldDB" id="A0A5C4N1P1"/>
<dbReference type="GO" id="GO:0004601">
    <property type="term" value="F:peroxidase activity"/>
    <property type="evidence" value="ECO:0007669"/>
    <property type="project" value="UniProtKB-KW"/>
</dbReference>
<organism evidence="2 3">
    <name type="scientific">Rubellimicrobium rubrum</name>
    <dbReference type="NCBI Taxonomy" id="2585369"/>
    <lineage>
        <taxon>Bacteria</taxon>
        <taxon>Pseudomonadati</taxon>
        <taxon>Pseudomonadota</taxon>
        <taxon>Alphaproteobacteria</taxon>
        <taxon>Rhodobacterales</taxon>
        <taxon>Roseobacteraceae</taxon>
        <taxon>Rubellimicrobium</taxon>
    </lineage>
</organism>
<accession>A0A5C4N1P1</accession>
<name>A0A5C4N1P1_9RHOB</name>
<dbReference type="CDD" id="cd03398">
    <property type="entry name" value="PAP2_haloperoxidase"/>
    <property type="match status" value="1"/>
</dbReference>
<reference evidence="2 3" key="1">
    <citation type="submission" date="2019-06" db="EMBL/GenBank/DDBJ databases">
        <title>YIM 131921 draft genome.</title>
        <authorList>
            <person name="Jiang L."/>
        </authorList>
    </citation>
    <scope>NUCLEOTIDE SEQUENCE [LARGE SCALE GENOMIC DNA]</scope>
    <source>
        <strain evidence="2 3">YIM 131921</strain>
    </source>
</reference>
<dbReference type="InterPro" id="IPR052559">
    <property type="entry name" value="V-haloperoxidase"/>
</dbReference>
<keyword evidence="2" id="KW-0575">Peroxidase</keyword>
<keyword evidence="2" id="KW-0560">Oxidoreductase</keyword>
<evidence type="ECO:0000259" key="1">
    <source>
        <dbReference type="Pfam" id="PF01569"/>
    </source>
</evidence>